<organism evidence="3 4">
    <name type="scientific">Falsiroseomonas frigidaquae</name>
    <dbReference type="NCBI Taxonomy" id="487318"/>
    <lineage>
        <taxon>Bacteria</taxon>
        <taxon>Pseudomonadati</taxon>
        <taxon>Pseudomonadota</taxon>
        <taxon>Alphaproteobacteria</taxon>
        <taxon>Acetobacterales</taxon>
        <taxon>Roseomonadaceae</taxon>
        <taxon>Falsiroseomonas</taxon>
    </lineage>
</organism>
<evidence type="ECO:0000313" key="4">
    <source>
        <dbReference type="Proteomes" id="UP000765160"/>
    </source>
</evidence>
<feature type="domain" description="Thioredoxin" evidence="2">
    <location>
        <begin position="6"/>
        <end position="151"/>
    </location>
</feature>
<evidence type="ECO:0000259" key="2">
    <source>
        <dbReference type="PROSITE" id="PS51352"/>
    </source>
</evidence>
<protein>
    <submittedName>
        <fullName evidence="3">Thioredoxin domain-containing protein</fullName>
    </submittedName>
</protein>
<sequence>MNRRVLVLGTTVAAIAAFGGAAIFYSRGEAGGPAATGPSDAFVRPHSPVIGESDARVTVVEFFDPSCEACRAFHPILKQILARHPNDVKLVLRYAAFHQGSDEAVRILEAARRQDRFEVVLQALYERQPEWAIHGAPNLENAWRIAGAAGLDVDQARRDARLPGVAQVLAVDMADVQALQVTRTPTFFVNGRPLVSFGPQQLYDLILSELRP</sequence>
<evidence type="ECO:0000313" key="3">
    <source>
        <dbReference type="EMBL" id="NKE48544.1"/>
    </source>
</evidence>
<dbReference type="InterPro" id="IPR012336">
    <property type="entry name" value="Thioredoxin-like_fold"/>
</dbReference>
<dbReference type="RefSeq" id="WP_168055023.1">
    <property type="nucleotide sequence ID" value="NZ_JAATJR010000010.1"/>
</dbReference>
<comment type="function">
    <text evidence="1">May be required for disulfide bond formation in some proteins.</text>
</comment>
<accession>A0ABX1F8J6</accession>
<dbReference type="Pfam" id="PF13462">
    <property type="entry name" value="Thioredoxin_4"/>
    <property type="match status" value="1"/>
</dbReference>
<dbReference type="EMBL" id="JAAVTX010000010">
    <property type="protein sequence ID" value="NKE48544.1"/>
    <property type="molecule type" value="Genomic_DNA"/>
</dbReference>
<dbReference type="InterPro" id="IPR013766">
    <property type="entry name" value="Thioredoxin_domain"/>
</dbReference>
<dbReference type="SUPFAM" id="SSF52833">
    <property type="entry name" value="Thioredoxin-like"/>
    <property type="match status" value="1"/>
</dbReference>
<dbReference type="PANTHER" id="PTHR35891:SF3">
    <property type="entry name" value="THIOL:DISULFIDE INTERCHANGE PROTEIN DSBL"/>
    <property type="match status" value="1"/>
</dbReference>
<comment type="caution">
    <text evidence="3">The sequence shown here is derived from an EMBL/GenBank/DDBJ whole genome shotgun (WGS) entry which is preliminary data.</text>
</comment>
<dbReference type="Gene3D" id="3.40.30.10">
    <property type="entry name" value="Glutaredoxin"/>
    <property type="match status" value="1"/>
</dbReference>
<dbReference type="InterPro" id="IPR036249">
    <property type="entry name" value="Thioredoxin-like_sf"/>
</dbReference>
<dbReference type="PROSITE" id="PS51352">
    <property type="entry name" value="THIOREDOXIN_2"/>
    <property type="match status" value="1"/>
</dbReference>
<evidence type="ECO:0000256" key="1">
    <source>
        <dbReference type="ARBA" id="ARBA00003565"/>
    </source>
</evidence>
<gene>
    <name evidence="3" type="ORF">HB662_27500</name>
</gene>
<dbReference type="InterPro" id="IPR050824">
    <property type="entry name" value="Thiol_disulfide_DsbA"/>
</dbReference>
<dbReference type="PANTHER" id="PTHR35891">
    <property type="entry name" value="THIOL:DISULFIDE INTERCHANGE PROTEIN DSBA"/>
    <property type="match status" value="1"/>
</dbReference>
<reference evidence="3 4" key="1">
    <citation type="submission" date="2020-03" db="EMBL/GenBank/DDBJ databases">
        <title>Roseomonas selenitidurans sp. nov. isolated from soil.</title>
        <authorList>
            <person name="Liu H."/>
        </authorList>
    </citation>
    <scope>NUCLEOTIDE SEQUENCE [LARGE SCALE GENOMIC DNA]</scope>
    <source>
        <strain evidence="3 4">JCM 15073</strain>
    </source>
</reference>
<name>A0ABX1F8J6_9PROT</name>
<keyword evidence="4" id="KW-1185">Reference proteome</keyword>
<proteinExistence type="predicted"/>
<dbReference type="Proteomes" id="UP000765160">
    <property type="component" value="Unassembled WGS sequence"/>
</dbReference>